<accession>A0ABP4HN87</accession>
<evidence type="ECO:0000256" key="1">
    <source>
        <dbReference type="SAM" id="MobiDB-lite"/>
    </source>
</evidence>
<feature type="compositionally biased region" description="Low complexity" evidence="1">
    <location>
        <begin position="99"/>
        <end position="125"/>
    </location>
</feature>
<evidence type="ECO:0000313" key="4">
    <source>
        <dbReference type="Proteomes" id="UP001500037"/>
    </source>
</evidence>
<keyword evidence="4" id="KW-1185">Reference proteome</keyword>
<feature type="region of interest" description="Disordered" evidence="1">
    <location>
        <begin position="82"/>
        <end position="125"/>
    </location>
</feature>
<protein>
    <submittedName>
        <fullName evidence="3">Uncharacterized protein</fullName>
    </submittedName>
</protein>
<dbReference type="EMBL" id="BAAALF010000264">
    <property type="protein sequence ID" value="GAA1275808.1"/>
    <property type="molecule type" value="Genomic_DNA"/>
</dbReference>
<dbReference type="Proteomes" id="UP001500037">
    <property type="component" value="Unassembled WGS sequence"/>
</dbReference>
<gene>
    <name evidence="3" type="ORF">GCM10009665_73560</name>
</gene>
<proteinExistence type="predicted"/>
<name>A0ABP4HN87_9ACTN</name>
<keyword evidence="2" id="KW-1133">Transmembrane helix</keyword>
<keyword evidence="2" id="KW-0472">Membrane</keyword>
<comment type="caution">
    <text evidence="3">The sequence shown here is derived from an EMBL/GenBank/DDBJ whole genome shotgun (WGS) entry which is preliminary data.</text>
</comment>
<evidence type="ECO:0000256" key="2">
    <source>
        <dbReference type="SAM" id="Phobius"/>
    </source>
</evidence>
<organism evidence="3 4">
    <name type="scientific">Kitasatospora nipponensis</name>
    <dbReference type="NCBI Taxonomy" id="258049"/>
    <lineage>
        <taxon>Bacteria</taxon>
        <taxon>Bacillati</taxon>
        <taxon>Actinomycetota</taxon>
        <taxon>Actinomycetes</taxon>
        <taxon>Kitasatosporales</taxon>
        <taxon>Streptomycetaceae</taxon>
        <taxon>Kitasatospora</taxon>
    </lineage>
</organism>
<feature type="compositionally biased region" description="Pro residues" evidence="1">
    <location>
        <begin position="88"/>
        <end position="98"/>
    </location>
</feature>
<reference evidence="4" key="1">
    <citation type="journal article" date="2019" name="Int. J. Syst. Evol. Microbiol.">
        <title>The Global Catalogue of Microorganisms (GCM) 10K type strain sequencing project: providing services to taxonomists for standard genome sequencing and annotation.</title>
        <authorList>
            <consortium name="The Broad Institute Genomics Platform"/>
            <consortium name="The Broad Institute Genome Sequencing Center for Infectious Disease"/>
            <person name="Wu L."/>
            <person name="Ma J."/>
        </authorList>
    </citation>
    <scope>NUCLEOTIDE SEQUENCE [LARGE SCALE GENOMIC DNA]</scope>
    <source>
        <strain evidence="4">JCM 13004</strain>
    </source>
</reference>
<sequence>MIDRVRGVTDHGTGDDLWQDFVREYEKNNAVHEPSAAERTRPPRRRRTRLAILVGCCVLALGAGLAAYRLQPDHPIRDLAAAATAAPSPTPAVSPPSTAPRAATVGPAPSADGSPTAPAATAAPSTARLTTAIPPTVFPAQVAGYTRVASVANPSCTGSDTVAAPLAGMITQGHGCLGVTLALYKDADNNEYDMAVFTLRDPLDAFDLATTLGANPQDYEVAVQIPPQGSGLRELPADSGLVQSFGSNGQALVVAMAQWADGHSSDYQSLEDRLSPLAGAITKQVPR</sequence>
<feature type="transmembrane region" description="Helical" evidence="2">
    <location>
        <begin position="50"/>
        <end position="68"/>
    </location>
</feature>
<evidence type="ECO:0000313" key="3">
    <source>
        <dbReference type="EMBL" id="GAA1275808.1"/>
    </source>
</evidence>
<keyword evidence="2" id="KW-0812">Transmembrane</keyword>